<evidence type="ECO:0000313" key="1">
    <source>
        <dbReference type="EMBL" id="XCB23556.1"/>
    </source>
</evidence>
<dbReference type="RefSeq" id="WP_183790324.1">
    <property type="nucleotide sequence ID" value="NZ_CP132938.1"/>
</dbReference>
<gene>
    <name evidence="1" type="ORF">RBB81_06450</name>
</gene>
<sequence length="57" mass="6591">MNTSHLIEEPDETTDAMRSQARMFGLHQLIGELLMKNQLLRERLHNQELPFSGLIAD</sequence>
<accession>A0AAU7Z4C4</accession>
<name>A0AAU7Z4C4_9BACT</name>
<dbReference type="EMBL" id="CP132938">
    <property type="protein sequence ID" value="XCB23556.1"/>
    <property type="molecule type" value="Genomic_DNA"/>
</dbReference>
<dbReference type="AlphaFoldDB" id="A0AAU7Z4C4"/>
<reference evidence="1" key="1">
    <citation type="submission" date="2023-08" db="EMBL/GenBank/DDBJ databases">
        <authorList>
            <person name="Messyasz A."/>
            <person name="Mannisto M.K."/>
            <person name="Kerkhof L.J."/>
            <person name="Haggblom M."/>
        </authorList>
    </citation>
    <scope>NUCLEOTIDE SEQUENCE</scope>
    <source>
        <strain evidence="1">M8UP39</strain>
    </source>
</reference>
<protein>
    <submittedName>
        <fullName evidence="1">Uncharacterized protein</fullName>
    </submittedName>
</protein>
<dbReference type="KEGG" id="tgi:RBB81_06450"/>
<reference evidence="1" key="2">
    <citation type="journal article" date="2024" name="Environ. Microbiol.">
        <title>Genome analysis and description of Tunturibacter gen. nov. expands the diversity of Terriglobia in tundra soils.</title>
        <authorList>
            <person name="Messyasz A."/>
            <person name="Mannisto M.K."/>
            <person name="Kerkhof L.J."/>
            <person name="Haggblom M.M."/>
        </authorList>
    </citation>
    <scope>NUCLEOTIDE SEQUENCE</scope>
    <source>
        <strain evidence="1">M8UP39</strain>
    </source>
</reference>
<proteinExistence type="predicted"/>
<organism evidence="1">
    <name type="scientific">Tunturiibacter gelidiferens</name>
    <dbReference type="NCBI Taxonomy" id="3069689"/>
    <lineage>
        <taxon>Bacteria</taxon>
        <taxon>Pseudomonadati</taxon>
        <taxon>Acidobacteriota</taxon>
        <taxon>Terriglobia</taxon>
        <taxon>Terriglobales</taxon>
        <taxon>Acidobacteriaceae</taxon>
        <taxon>Tunturiibacter</taxon>
    </lineage>
</organism>